<reference evidence="5 6" key="1">
    <citation type="journal article" date="2018" name="Mol. Genet. Genomics">
        <title>The red deer Cervus elaphus genome CerEla1.0: sequencing, annotating, genes, and chromosomes.</title>
        <authorList>
            <person name="Bana N.A."/>
            <person name="Nyiri A."/>
            <person name="Nagy J."/>
            <person name="Frank K."/>
            <person name="Nagy T."/>
            <person name="Steger V."/>
            <person name="Schiller M."/>
            <person name="Lakatos P."/>
            <person name="Sugar L."/>
            <person name="Horn P."/>
            <person name="Barta E."/>
            <person name="Orosz L."/>
        </authorList>
    </citation>
    <scope>NUCLEOTIDE SEQUENCE [LARGE SCALE GENOMIC DNA]</scope>
    <source>
        <strain evidence="5">Hungarian</strain>
    </source>
</reference>
<name>A0A212CTQ1_CEREH</name>
<keyword evidence="6" id="KW-1185">Reference proteome</keyword>
<proteinExistence type="inferred from homology"/>
<evidence type="ECO:0000256" key="1">
    <source>
        <dbReference type="ARBA" id="ARBA00004613"/>
    </source>
</evidence>
<dbReference type="GO" id="GO:0003676">
    <property type="term" value="F:nucleic acid binding"/>
    <property type="evidence" value="ECO:0007669"/>
    <property type="project" value="InterPro"/>
</dbReference>
<dbReference type="InterPro" id="IPR001427">
    <property type="entry name" value="RNaseA"/>
</dbReference>
<protein>
    <submittedName>
        <fullName evidence="5">RNASE13</fullName>
    </submittedName>
</protein>
<dbReference type="Proteomes" id="UP000242450">
    <property type="component" value="Chromosome 12"/>
</dbReference>
<comment type="caution">
    <text evidence="5">The sequence shown here is derived from an EMBL/GenBank/DDBJ whole genome shotgun (WGS) entry which is preliminary data.</text>
</comment>
<comment type="subcellular location">
    <subcellularLocation>
        <location evidence="1">Secreted</location>
    </subcellularLocation>
</comment>
<evidence type="ECO:0000313" key="6">
    <source>
        <dbReference type="Proteomes" id="UP000242450"/>
    </source>
</evidence>
<dbReference type="Gene3D" id="3.10.130.10">
    <property type="entry name" value="Ribonuclease A-like domain"/>
    <property type="match status" value="1"/>
</dbReference>
<dbReference type="GO" id="GO:0050830">
    <property type="term" value="P:defense response to Gram-positive bacterium"/>
    <property type="evidence" value="ECO:0007669"/>
    <property type="project" value="TreeGrafter"/>
</dbReference>
<organism evidence="5 6">
    <name type="scientific">Cervus elaphus hippelaphus</name>
    <name type="common">European red deer</name>
    <dbReference type="NCBI Taxonomy" id="46360"/>
    <lineage>
        <taxon>Eukaryota</taxon>
        <taxon>Metazoa</taxon>
        <taxon>Chordata</taxon>
        <taxon>Craniata</taxon>
        <taxon>Vertebrata</taxon>
        <taxon>Euteleostomi</taxon>
        <taxon>Mammalia</taxon>
        <taxon>Eutheria</taxon>
        <taxon>Laurasiatheria</taxon>
        <taxon>Artiodactyla</taxon>
        <taxon>Ruminantia</taxon>
        <taxon>Pecora</taxon>
        <taxon>Cervidae</taxon>
        <taxon>Cervinae</taxon>
        <taxon>Cervus</taxon>
    </lineage>
</organism>
<evidence type="ECO:0000256" key="2">
    <source>
        <dbReference type="ARBA" id="ARBA00005600"/>
    </source>
</evidence>
<feature type="domain" description="Ribonuclease A-domain" evidence="4">
    <location>
        <begin position="119"/>
        <end position="241"/>
    </location>
</feature>
<evidence type="ECO:0000259" key="4">
    <source>
        <dbReference type="SMART" id="SM00092"/>
    </source>
</evidence>
<dbReference type="InterPro" id="IPR023412">
    <property type="entry name" value="RNaseA_domain"/>
</dbReference>
<dbReference type="SUPFAM" id="SSF54076">
    <property type="entry name" value="RNase A-like"/>
    <property type="match status" value="1"/>
</dbReference>
<feature type="non-terminal residue" evidence="5">
    <location>
        <position position="1"/>
    </location>
</feature>
<dbReference type="CDD" id="cd00163">
    <property type="entry name" value="RNase_A"/>
    <property type="match status" value="1"/>
</dbReference>
<dbReference type="GO" id="GO:0005576">
    <property type="term" value="C:extracellular region"/>
    <property type="evidence" value="ECO:0007669"/>
    <property type="project" value="UniProtKB-SubCell"/>
</dbReference>
<dbReference type="PANTHER" id="PTHR11437">
    <property type="entry name" value="RIBONUCLEASE"/>
    <property type="match status" value="1"/>
</dbReference>
<dbReference type="Pfam" id="PF00074">
    <property type="entry name" value="RnaseA"/>
    <property type="match status" value="1"/>
</dbReference>
<accession>A0A212CTQ1</accession>
<dbReference type="PANTHER" id="PTHR11437:SF11">
    <property type="entry name" value="INACTIVE RIBONUCLEASE-LIKE PROTEIN 13-RELATED"/>
    <property type="match status" value="1"/>
</dbReference>
<comment type="similarity">
    <text evidence="2">Belongs to the pancreatic ribonuclease family.</text>
</comment>
<dbReference type="EMBL" id="MKHE01000012">
    <property type="protein sequence ID" value="OWK09378.1"/>
    <property type="molecule type" value="Genomic_DNA"/>
</dbReference>
<keyword evidence="3" id="KW-0964">Secreted</keyword>
<dbReference type="AlphaFoldDB" id="A0A212CTQ1"/>
<dbReference type="InterPro" id="IPR036816">
    <property type="entry name" value="RNaseA-like_dom_sf"/>
</dbReference>
<dbReference type="SMART" id="SM00092">
    <property type="entry name" value="RNAse_Pc"/>
    <property type="match status" value="1"/>
</dbReference>
<dbReference type="OrthoDB" id="9445850at2759"/>
<evidence type="ECO:0000256" key="3">
    <source>
        <dbReference type="ARBA" id="ARBA00022525"/>
    </source>
</evidence>
<evidence type="ECO:0000313" key="5">
    <source>
        <dbReference type="EMBL" id="OWK09378.1"/>
    </source>
</evidence>
<sequence length="248" mass="28654">TAVWKAGVNAAPVAPVSLVCETQKNRDTKEEKHHYRKNLIYWVPAHTASSPGYAVYSHLTTLSLRGGREAPLYMWPRDPQEWDERVEDPLFSEGRMEPPVAQLLFLQVVLGPALVENIRTQFAIKNFRTLHVDYPKVDYAKGFQGYCNGLMSYVRGRQESWYCPKIHYVLHAPWTVVWNFCKYSESFCENYNEYCTLTQDSIPLTICSLYTKQPPTSCRYNTTLTNQRLYLLCSEKYDGAPIDIIGLY</sequence>
<gene>
    <name evidence="5" type="ORF">Celaphus_00006490</name>
</gene>